<feature type="transmembrane region" description="Helical" evidence="2">
    <location>
        <begin position="255"/>
        <end position="276"/>
    </location>
</feature>
<reference evidence="4 5" key="1">
    <citation type="journal article" date="2018" name="Nat. Ecol. Evol.">
        <title>Genomic signatures of mitonuclear coevolution across populations of Tigriopus californicus.</title>
        <authorList>
            <person name="Barreto F.S."/>
            <person name="Watson E.T."/>
            <person name="Lima T.G."/>
            <person name="Willett C.S."/>
            <person name="Edmands S."/>
            <person name="Li W."/>
            <person name="Burton R.S."/>
        </authorList>
    </citation>
    <scope>NUCLEOTIDE SEQUENCE [LARGE SCALE GENOMIC DNA]</scope>
    <source>
        <strain evidence="4 5">San Diego</strain>
    </source>
</reference>
<protein>
    <submittedName>
        <fullName evidence="4">Uncharacterized protein</fullName>
    </submittedName>
</protein>
<feature type="compositionally biased region" description="Polar residues" evidence="1">
    <location>
        <begin position="528"/>
        <end position="538"/>
    </location>
</feature>
<dbReference type="EMBL" id="VCGU01000008">
    <property type="protein sequence ID" value="TRY71741.1"/>
    <property type="molecule type" value="Genomic_DNA"/>
</dbReference>
<feature type="non-terminal residue" evidence="4">
    <location>
        <position position="666"/>
    </location>
</feature>
<evidence type="ECO:0000256" key="2">
    <source>
        <dbReference type="SAM" id="Phobius"/>
    </source>
</evidence>
<keyword evidence="2" id="KW-0472">Membrane</keyword>
<feature type="chain" id="PRO_5021879405" evidence="3">
    <location>
        <begin position="23"/>
        <end position="666"/>
    </location>
</feature>
<feature type="compositionally biased region" description="Polar residues" evidence="1">
    <location>
        <begin position="374"/>
        <end position="414"/>
    </location>
</feature>
<feature type="compositionally biased region" description="Low complexity" evidence="1">
    <location>
        <begin position="500"/>
        <end position="517"/>
    </location>
</feature>
<dbReference type="AlphaFoldDB" id="A0A553P226"/>
<feature type="signal peptide" evidence="3">
    <location>
        <begin position="1"/>
        <end position="22"/>
    </location>
</feature>
<feature type="transmembrane region" description="Helical" evidence="2">
    <location>
        <begin position="586"/>
        <end position="606"/>
    </location>
</feature>
<keyword evidence="2" id="KW-0812">Transmembrane</keyword>
<name>A0A553P226_TIGCA</name>
<evidence type="ECO:0000256" key="3">
    <source>
        <dbReference type="SAM" id="SignalP"/>
    </source>
</evidence>
<organism evidence="4 5">
    <name type="scientific">Tigriopus californicus</name>
    <name type="common">Marine copepod</name>
    <dbReference type="NCBI Taxonomy" id="6832"/>
    <lineage>
        <taxon>Eukaryota</taxon>
        <taxon>Metazoa</taxon>
        <taxon>Ecdysozoa</taxon>
        <taxon>Arthropoda</taxon>
        <taxon>Crustacea</taxon>
        <taxon>Multicrustacea</taxon>
        <taxon>Hexanauplia</taxon>
        <taxon>Copepoda</taxon>
        <taxon>Harpacticoida</taxon>
        <taxon>Harpacticidae</taxon>
        <taxon>Tigriopus</taxon>
    </lineage>
</organism>
<feature type="region of interest" description="Disordered" evidence="1">
    <location>
        <begin position="367"/>
        <end position="414"/>
    </location>
</feature>
<feature type="region of interest" description="Disordered" evidence="1">
    <location>
        <begin position="32"/>
        <end position="98"/>
    </location>
</feature>
<evidence type="ECO:0000313" key="4">
    <source>
        <dbReference type="EMBL" id="TRY71741.1"/>
    </source>
</evidence>
<feature type="transmembrane region" description="Helical" evidence="2">
    <location>
        <begin position="230"/>
        <end position="249"/>
    </location>
</feature>
<gene>
    <name evidence="4" type="ORF">TCAL_03161</name>
</gene>
<accession>A0A553P226</accession>
<proteinExistence type="predicted"/>
<sequence>MLKKQPLFALLLFLIVISFIEADVVPAETDLREARDTSVVSADNDASYATRPRRRRKHKRRRQKPKPKPKEREVYEDDYYYDRDDSYGSPKAPASGYKAETSAYEAPASPSYSAPQTGYDAPSYEAPSYHSSGGYSSGGGGGGSSDGLTDFLNALAAFLPIGLFLAAIPPNLITINSRRKRDLFEDLDEDIKSLTTYQDHDFQAKLCLIYQGCTQWENQSRASRLRDNKWLIKGVLLHKCVLVLLMVVFGKLRTLTMIIFPIVIALVPLVHFASPVNGFTPSPLRPVILRKQDFTREKPKRKVPAPFTISTSLHVSNNEAAQTREAKNLASFKGLPKAIHVEGIRVPDDPSDRTTWRNGRVIGNIFEPYPIKAKQQTRQGRLSLDETQTPRQPKNAQLQGSPQGQSKDYSYNSGSTVEGRPIYYVVEEPDTLHADRSPYAYEPAGLALGPQTDQTQRNQLLDPQTASHYQIKEHTYSMCPGCPTFSIPIPVPKENDDSTDSYQSSSQSVQFQSNPSQTSNGGNGEPQGPSSGSNGFLSNLENRVEDTKKAFNDFVENLMGNFLSQPSATGTDKQDSVSNSRQPSGFMAGGIAAALIGGMALLSSAVTLSKHSSSVAALSSSNSRSDSRPGLLEKQSMCFFKMTCTDLHKDAESSDLGFLLTSITSE</sequence>
<keyword evidence="5" id="KW-1185">Reference proteome</keyword>
<keyword evidence="3" id="KW-0732">Signal</keyword>
<feature type="compositionally biased region" description="Basic residues" evidence="1">
    <location>
        <begin position="51"/>
        <end position="67"/>
    </location>
</feature>
<keyword evidence="2" id="KW-1133">Transmembrane helix</keyword>
<dbReference type="Proteomes" id="UP000318571">
    <property type="component" value="Chromosome 7"/>
</dbReference>
<comment type="caution">
    <text evidence="4">The sequence shown here is derived from an EMBL/GenBank/DDBJ whole genome shotgun (WGS) entry which is preliminary data.</text>
</comment>
<feature type="transmembrane region" description="Helical" evidence="2">
    <location>
        <begin position="151"/>
        <end position="173"/>
    </location>
</feature>
<feature type="region of interest" description="Disordered" evidence="1">
    <location>
        <begin position="488"/>
        <end position="538"/>
    </location>
</feature>
<evidence type="ECO:0000313" key="5">
    <source>
        <dbReference type="Proteomes" id="UP000318571"/>
    </source>
</evidence>
<evidence type="ECO:0000256" key="1">
    <source>
        <dbReference type="SAM" id="MobiDB-lite"/>
    </source>
</evidence>